<dbReference type="Pfam" id="PF01757">
    <property type="entry name" value="Acyl_transf_3"/>
    <property type="match status" value="1"/>
</dbReference>
<keyword evidence="1" id="KW-1133">Transmembrane helix</keyword>
<keyword evidence="1" id="KW-0812">Transmembrane</keyword>
<comment type="caution">
    <text evidence="3">The sequence shown here is derived from an EMBL/GenBank/DDBJ whole genome shotgun (WGS) entry which is preliminary data.</text>
</comment>
<feature type="domain" description="Acyltransferase 3" evidence="2">
    <location>
        <begin position="14"/>
        <end position="148"/>
    </location>
</feature>
<feature type="transmembrane region" description="Helical" evidence="1">
    <location>
        <begin position="12"/>
        <end position="30"/>
    </location>
</feature>
<feature type="transmembrane region" description="Helical" evidence="1">
    <location>
        <begin position="50"/>
        <end position="67"/>
    </location>
</feature>
<accession>A0A699TSL1</accession>
<dbReference type="InterPro" id="IPR002656">
    <property type="entry name" value="Acyl_transf_3_dom"/>
</dbReference>
<keyword evidence="3" id="KW-0012">Acyltransferase</keyword>
<feature type="transmembrane region" description="Helical" evidence="1">
    <location>
        <begin position="88"/>
        <end position="108"/>
    </location>
</feature>
<dbReference type="GO" id="GO:0016747">
    <property type="term" value="F:acyltransferase activity, transferring groups other than amino-acyl groups"/>
    <property type="evidence" value="ECO:0007669"/>
    <property type="project" value="InterPro"/>
</dbReference>
<dbReference type="PANTHER" id="PTHR23028">
    <property type="entry name" value="ACETYLTRANSFERASE"/>
    <property type="match status" value="1"/>
</dbReference>
<feature type="non-terminal residue" evidence="3">
    <location>
        <position position="149"/>
    </location>
</feature>
<dbReference type="AlphaFoldDB" id="A0A699TSL1"/>
<dbReference type="EMBL" id="BKCJ011274917">
    <property type="protein sequence ID" value="GFD13805.1"/>
    <property type="molecule type" value="Genomic_DNA"/>
</dbReference>
<keyword evidence="3" id="KW-0808">Transferase</keyword>
<dbReference type="GO" id="GO:0016020">
    <property type="term" value="C:membrane"/>
    <property type="evidence" value="ECO:0007669"/>
    <property type="project" value="TreeGrafter"/>
</dbReference>
<dbReference type="InterPro" id="IPR050879">
    <property type="entry name" value="Acyltransferase_3"/>
</dbReference>
<keyword evidence="1" id="KW-0472">Membrane</keyword>
<reference evidence="3" key="1">
    <citation type="journal article" date="2019" name="Sci. Rep.">
        <title>Draft genome of Tanacetum cinerariifolium, the natural source of mosquito coil.</title>
        <authorList>
            <person name="Yamashiro T."/>
            <person name="Shiraishi A."/>
            <person name="Satake H."/>
            <person name="Nakayama K."/>
        </authorList>
    </citation>
    <scope>NUCLEOTIDE SEQUENCE</scope>
</reference>
<protein>
    <submittedName>
        <fullName evidence="3">Acyltransferase, putative</fullName>
    </submittedName>
</protein>
<proteinExistence type="predicted"/>
<gene>
    <name evidence="3" type="ORF">Tci_885774</name>
</gene>
<dbReference type="PANTHER" id="PTHR23028:SF53">
    <property type="entry name" value="ACYL_TRANSF_3 DOMAIN-CONTAINING PROTEIN"/>
    <property type="match status" value="1"/>
</dbReference>
<organism evidence="3">
    <name type="scientific">Tanacetum cinerariifolium</name>
    <name type="common">Dalmatian daisy</name>
    <name type="synonym">Chrysanthemum cinerariifolium</name>
    <dbReference type="NCBI Taxonomy" id="118510"/>
    <lineage>
        <taxon>Eukaryota</taxon>
        <taxon>Viridiplantae</taxon>
        <taxon>Streptophyta</taxon>
        <taxon>Embryophyta</taxon>
        <taxon>Tracheophyta</taxon>
        <taxon>Spermatophyta</taxon>
        <taxon>Magnoliopsida</taxon>
        <taxon>eudicotyledons</taxon>
        <taxon>Gunneridae</taxon>
        <taxon>Pentapetalae</taxon>
        <taxon>asterids</taxon>
        <taxon>campanulids</taxon>
        <taxon>Asterales</taxon>
        <taxon>Asteraceae</taxon>
        <taxon>Asteroideae</taxon>
        <taxon>Anthemideae</taxon>
        <taxon>Anthemidinae</taxon>
        <taxon>Tanacetum</taxon>
    </lineage>
</organism>
<evidence type="ECO:0000259" key="2">
    <source>
        <dbReference type="Pfam" id="PF01757"/>
    </source>
</evidence>
<sequence>MLFSIPVSHSRIFGLDLLRAGAILTVMLSHTSGYLPAAWAPAYLTLQWDGVGNFFVLSGFLIGGILLKTLEKQPASRAVLLDFWNRRWLRTLPPYLLVLFISFAIAIARHEKEATWYNFFKYAVFSQNLRKPHPAPFGEAWSLSIEEWF</sequence>
<name>A0A699TSL1_TANCI</name>
<evidence type="ECO:0000313" key="3">
    <source>
        <dbReference type="EMBL" id="GFD13805.1"/>
    </source>
</evidence>
<evidence type="ECO:0000256" key="1">
    <source>
        <dbReference type="SAM" id="Phobius"/>
    </source>
</evidence>
<dbReference type="GO" id="GO:0000271">
    <property type="term" value="P:polysaccharide biosynthetic process"/>
    <property type="evidence" value="ECO:0007669"/>
    <property type="project" value="TreeGrafter"/>
</dbReference>